<dbReference type="InterPro" id="IPR029063">
    <property type="entry name" value="SAM-dependent_MTases_sf"/>
</dbReference>
<protein>
    <recommendedName>
        <fullName evidence="4">Methyltransferase</fullName>
        <ecNumber evidence="4">2.1.1.-</ecNumber>
    </recommendedName>
</protein>
<dbReference type="EMBL" id="CU179680">
    <property type="protein sequence ID" value="CAL59368.1"/>
    <property type="molecule type" value="Genomic_DNA"/>
</dbReference>
<sequence length="376" mass="43468">MNKMTTNVIINADCIEALKVLPDNSIDLIFADPPYWMRTSKTLFRVEGTKFNGVEDEWDKFDSNDDYVQFTKKWLSECHRVLKPNGSFWVIGGMQCIYTIGGLMQDLGFWIINDVIWHKTNPTPNFKGTRLQNSHETLIWATKNQKSKYTFNYKTAKELNINVADYNKGSRNQLGSVWSISVVNGSERLKDNEGLKLHSTQKPEELLYKIINISSKINDIVLDPFAGTMTTGKIAKQTGRKYIMIEQDEKYCHYGANRIEKTKEKIGDIELAVFDIKPLKVGLKDMINDNFLHLGEQFYLKNINHKNVYLNSDGKLTDDNGEVHDIHSKAALLLNKKASRVNGFDYWNVMRDNRIVSIDEIRNLYREYLSKKLTKE</sequence>
<dbReference type="KEGG" id="maa:MAG6680"/>
<evidence type="ECO:0000256" key="2">
    <source>
        <dbReference type="ARBA" id="ARBA00022603"/>
    </source>
</evidence>
<proteinExistence type="inferred from homology"/>
<dbReference type="PANTHER" id="PTHR13370">
    <property type="entry name" value="RNA METHYLASE-RELATED"/>
    <property type="match status" value="1"/>
</dbReference>
<dbReference type="PROSITE" id="PS00092">
    <property type="entry name" value="N6_MTASE"/>
    <property type="match status" value="1"/>
</dbReference>
<dbReference type="STRING" id="347257.MAG6680"/>
<dbReference type="PRINTS" id="PR00508">
    <property type="entry name" value="S21N4MTFRASE"/>
</dbReference>
<dbReference type="InterPro" id="IPR002052">
    <property type="entry name" value="DNA_methylase_N6_adenine_CS"/>
</dbReference>
<evidence type="ECO:0000256" key="1">
    <source>
        <dbReference type="ARBA" id="ARBA00006594"/>
    </source>
</evidence>
<dbReference type="HOGENOM" id="CLU_024927_5_1_14"/>
<dbReference type="GO" id="GO:0005737">
    <property type="term" value="C:cytoplasm"/>
    <property type="evidence" value="ECO:0007669"/>
    <property type="project" value="TreeGrafter"/>
</dbReference>
<feature type="domain" description="DNA methylase N-4/N-6" evidence="5">
    <location>
        <begin position="26"/>
        <end position="254"/>
    </location>
</feature>
<comment type="similarity">
    <text evidence="1 4">Belongs to the N(4)/N(6)-methyltransferase family.</text>
</comment>
<dbReference type="GeneID" id="93358394"/>
<evidence type="ECO:0000256" key="4">
    <source>
        <dbReference type="RuleBase" id="RU362026"/>
    </source>
</evidence>
<dbReference type="RefSeq" id="WP_011949821.1">
    <property type="nucleotide sequence ID" value="NC_009497.1"/>
</dbReference>
<dbReference type="GO" id="GO:0008170">
    <property type="term" value="F:N-methyltransferase activity"/>
    <property type="evidence" value="ECO:0007669"/>
    <property type="project" value="InterPro"/>
</dbReference>
<accession>A5IZA9</accession>
<keyword evidence="7" id="KW-1185">Reference proteome</keyword>
<dbReference type="GO" id="GO:0003677">
    <property type="term" value="F:DNA binding"/>
    <property type="evidence" value="ECO:0007669"/>
    <property type="project" value="InterPro"/>
</dbReference>
<evidence type="ECO:0000313" key="6">
    <source>
        <dbReference type="EMBL" id="CAL59368.1"/>
    </source>
</evidence>
<dbReference type="EC" id="2.1.1.-" evidence="4"/>
<dbReference type="GO" id="GO:0009007">
    <property type="term" value="F:site-specific DNA-methyltransferase (adenine-specific) activity"/>
    <property type="evidence" value="ECO:0007669"/>
    <property type="project" value="TreeGrafter"/>
</dbReference>
<dbReference type="AlphaFoldDB" id="A5IZA9"/>
<keyword evidence="3" id="KW-0808">Transferase</keyword>
<dbReference type="CDD" id="cd02440">
    <property type="entry name" value="AdoMet_MTases"/>
    <property type="match status" value="1"/>
</dbReference>
<dbReference type="Gene3D" id="3.40.50.150">
    <property type="entry name" value="Vaccinia Virus protein VP39"/>
    <property type="match status" value="1"/>
</dbReference>
<evidence type="ECO:0000259" key="5">
    <source>
        <dbReference type="Pfam" id="PF01555"/>
    </source>
</evidence>
<dbReference type="SUPFAM" id="SSF53335">
    <property type="entry name" value="S-adenosyl-L-methionine-dependent methyltransferases"/>
    <property type="match status" value="1"/>
</dbReference>
<dbReference type="REBASE" id="18038">
    <property type="entry name" value="M.MagPGI"/>
</dbReference>
<dbReference type="InterPro" id="IPR002941">
    <property type="entry name" value="DNA_methylase_N4/N6"/>
</dbReference>
<evidence type="ECO:0000313" key="7">
    <source>
        <dbReference type="Proteomes" id="UP000007065"/>
    </source>
</evidence>
<evidence type="ECO:0000256" key="3">
    <source>
        <dbReference type="ARBA" id="ARBA00022679"/>
    </source>
</evidence>
<dbReference type="Pfam" id="PF01555">
    <property type="entry name" value="N6_N4_Mtase"/>
    <property type="match status" value="1"/>
</dbReference>
<dbReference type="Proteomes" id="UP000007065">
    <property type="component" value="Chromosome"/>
</dbReference>
<dbReference type="PANTHER" id="PTHR13370:SF3">
    <property type="entry name" value="TRNA (GUANINE(10)-N2)-METHYLTRANSFERASE HOMOLOG"/>
    <property type="match status" value="1"/>
</dbReference>
<name>A5IZA9_MYCAP</name>
<dbReference type="GO" id="GO:0032259">
    <property type="term" value="P:methylation"/>
    <property type="evidence" value="ECO:0007669"/>
    <property type="project" value="UniProtKB-KW"/>
</dbReference>
<dbReference type="InterPro" id="IPR001091">
    <property type="entry name" value="RM_Methyltransferase"/>
</dbReference>
<organism evidence="6 7">
    <name type="scientific">Mycoplasmopsis agalactiae (strain NCTC 10123 / CIP 59.7 / PG2)</name>
    <name type="common">Mycoplasma agalactiae</name>
    <dbReference type="NCBI Taxonomy" id="347257"/>
    <lineage>
        <taxon>Bacteria</taxon>
        <taxon>Bacillati</taxon>
        <taxon>Mycoplasmatota</taxon>
        <taxon>Mycoplasmoidales</taxon>
        <taxon>Metamycoplasmataceae</taxon>
        <taxon>Mycoplasmopsis</taxon>
    </lineage>
</organism>
<keyword evidence="2 6" id="KW-0489">Methyltransferase</keyword>
<reference evidence="7" key="1">
    <citation type="journal article" date="2007" name="PLoS Genet.">
        <title>Being pathogenic, plastic, and sexual while living with a nearly minimal bacterial genome.</title>
        <authorList>
            <person name="Sirand-Pugnet P."/>
            <person name="Lartigue C."/>
            <person name="Marenda M."/>
            <person name="Jacob D."/>
            <person name="Barre A."/>
            <person name="Barbe V."/>
            <person name="Schenowitz C."/>
            <person name="Mangenot S."/>
            <person name="Couloux A."/>
            <person name="Segurens B."/>
            <person name="de Daruvar A."/>
            <person name="Blanchard A."/>
            <person name="Citti C."/>
        </authorList>
    </citation>
    <scope>NUCLEOTIDE SEQUENCE [LARGE SCALE GENOMIC DNA]</scope>
    <source>
        <strain evidence="7">PG2</strain>
    </source>
</reference>
<gene>
    <name evidence="6" type="ordered locus">MAG6680</name>
</gene>